<dbReference type="Proteomes" id="UP001163321">
    <property type="component" value="Chromosome 13"/>
</dbReference>
<protein>
    <submittedName>
        <fullName evidence="1">Uncharacterized protein</fullName>
    </submittedName>
</protein>
<comment type="caution">
    <text evidence="1">The sequence shown here is derived from an EMBL/GenBank/DDBJ whole genome shotgun (WGS) entry which is preliminary data.</text>
</comment>
<name>A0ACC0WFV6_9STRA</name>
<gene>
    <name evidence="1" type="ORF">PsorP6_013318</name>
</gene>
<reference evidence="1 2" key="1">
    <citation type="journal article" date="2022" name="bioRxiv">
        <title>The genome of the oomycete Peronosclerospora sorghi, a cosmopolitan pathogen of maize and sorghum, is inflated with dispersed pseudogenes.</title>
        <authorList>
            <person name="Fletcher K."/>
            <person name="Martin F."/>
            <person name="Isakeit T."/>
            <person name="Cavanaugh K."/>
            <person name="Magill C."/>
            <person name="Michelmore R."/>
        </authorList>
    </citation>
    <scope>NUCLEOTIDE SEQUENCE [LARGE SCALE GENOMIC DNA]</scope>
    <source>
        <strain evidence="1">P6</strain>
    </source>
</reference>
<keyword evidence="2" id="KW-1185">Reference proteome</keyword>
<organism evidence="1 2">
    <name type="scientific">Peronosclerospora sorghi</name>
    <dbReference type="NCBI Taxonomy" id="230839"/>
    <lineage>
        <taxon>Eukaryota</taxon>
        <taxon>Sar</taxon>
        <taxon>Stramenopiles</taxon>
        <taxon>Oomycota</taxon>
        <taxon>Peronosporomycetes</taxon>
        <taxon>Peronosporales</taxon>
        <taxon>Peronosporaceae</taxon>
        <taxon>Peronosclerospora</taxon>
    </lineage>
</organism>
<sequence length="91" mass="10401">MRIDLILLLASSAHLTRITCLAVAAGSEYPITSYKAKFESADGNRHTSIERSLRVRTTMDEEDEERGRFTDFVKELIYKVAKIFGKFRLSD</sequence>
<evidence type="ECO:0000313" key="2">
    <source>
        <dbReference type="Proteomes" id="UP001163321"/>
    </source>
</evidence>
<accession>A0ACC0WFV6</accession>
<evidence type="ECO:0000313" key="1">
    <source>
        <dbReference type="EMBL" id="KAI9917171.1"/>
    </source>
</evidence>
<dbReference type="EMBL" id="CM047592">
    <property type="protein sequence ID" value="KAI9917171.1"/>
    <property type="molecule type" value="Genomic_DNA"/>
</dbReference>
<proteinExistence type="predicted"/>